<gene>
    <name evidence="2" type="ORF">J2W94_001410</name>
</gene>
<feature type="non-terminal residue" evidence="2">
    <location>
        <position position="1"/>
    </location>
</feature>
<name>A0ABU1RQX1_9GAMM</name>
<evidence type="ECO:0000313" key="3">
    <source>
        <dbReference type="Proteomes" id="UP001254759"/>
    </source>
</evidence>
<dbReference type="Proteomes" id="UP001254759">
    <property type="component" value="Unassembled WGS sequence"/>
</dbReference>
<protein>
    <submittedName>
        <fullName evidence="2">Uncharacterized protein</fullName>
    </submittedName>
</protein>
<comment type="caution">
    <text evidence="2">The sequence shown here is derived from an EMBL/GenBank/DDBJ whole genome shotgun (WGS) entry which is preliminary data.</text>
</comment>
<proteinExistence type="predicted"/>
<evidence type="ECO:0000313" key="2">
    <source>
        <dbReference type="EMBL" id="MDR6841146.1"/>
    </source>
</evidence>
<dbReference type="RefSeq" id="WP_310091502.1">
    <property type="nucleotide sequence ID" value="NZ_JAVDTT010000001.1"/>
</dbReference>
<feature type="region of interest" description="Disordered" evidence="1">
    <location>
        <begin position="454"/>
        <end position="474"/>
    </location>
</feature>
<organism evidence="2 3">
    <name type="scientific">Pseudoxanthomonas sacheonensis</name>
    <dbReference type="NCBI Taxonomy" id="443615"/>
    <lineage>
        <taxon>Bacteria</taxon>
        <taxon>Pseudomonadati</taxon>
        <taxon>Pseudomonadota</taxon>
        <taxon>Gammaproteobacteria</taxon>
        <taxon>Lysobacterales</taxon>
        <taxon>Lysobacteraceae</taxon>
        <taxon>Pseudoxanthomonas</taxon>
    </lineage>
</organism>
<evidence type="ECO:0000256" key="1">
    <source>
        <dbReference type="SAM" id="MobiDB-lite"/>
    </source>
</evidence>
<dbReference type="EMBL" id="JAVDTT010000001">
    <property type="protein sequence ID" value="MDR6841146.1"/>
    <property type="molecule type" value="Genomic_DNA"/>
</dbReference>
<keyword evidence="3" id="KW-1185">Reference proteome</keyword>
<accession>A0ABU1RQX1</accession>
<reference evidence="2 3" key="1">
    <citation type="submission" date="2023-07" db="EMBL/GenBank/DDBJ databases">
        <title>Sorghum-associated microbial communities from plants grown in Nebraska, USA.</title>
        <authorList>
            <person name="Schachtman D."/>
        </authorList>
    </citation>
    <scope>NUCLEOTIDE SEQUENCE [LARGE SCALE GENOMIC DNA]</scope>
    <source>
        <strain evidence="2 3">BE107</strain>
    </source>
</reference>
<sequence>GAYSDYVYVGSPTAAGSYKVQATATGIATGTSAVQTVSAPTLRIFNANNQTTAVAGKGMRSYPYEVRVQRIANGQAFNGASPLVVNLTSNDPSKLTVPETVTIPANESEVIFPITGVDLTSGTPVTVDASAEGATSPVTKLTVSVVAPIATIESLDGNRAIGNARDNFRVRLYVPGTVYQGNETAATNLPFDLARVEASPADIVDGFYSALTGGSAITQVVVPARGDYGGAYSDYVYVGSPTAAGSYKVQATATGIATGTSTVQTVSAPALRILNANGQPKVIVGKGMNSYVNEVYVERTANGQAFNGVLPLVVNLTCSSTAVCSVPATVTIPANTSSSYFYVSGVGLGTTTVTSTATGYLPSPDVPVTTVLAELLFNGLSASTKAGMNDNFSVYPRVPGAVYAGNETVSSSLVVNLTSSAPGVATVHAATPIAAGDRFSALVNLTGVAPGTTTVTASSSETQSATSGTITITP</sequence>